<feature type="repeat" description="ANK" evidence="3">
    <location>
        <begin position="113"/>
        <end position="145"/>
    </location>
</feature>
<dbReference type="PANTHER" id="PTHR24173">
    <property type="entry name" value="ANKYRIN REPEAT CONTAINING"/>
    <property type="match status" value="1"/>
</dbReference>
<evidence type="ECO:0000256" key="3">
    <source>
        <dbReference type="PROSITE-ProRule" id="PRU00023"/>
    </source>
</evidence>
<dbReference type="InterPro" id="IPR002110">
    <property type="entry name" value="Ankyrin_rpt"/>
</dbReference>
<dbReference type="Pfam" id="PF00023">
    <property type="entry name" value="Ank"/>
    <property type="match status" value="1"/>
</dbReference>
<name>A0AAD9NBZ4_9ANNE</name>
<keyword evidence="5" id="KW-1185">Reference proteome</keyword>
<dbReference type="Gene3D" id="1.25.40.20">
    <property type="entry name" value="Ankyrin repeat-containing domain"/>
    <property type="match status" value="1"/>
</dbReference>
<dbReference type="PANTHER" id="PTHR24173:SF74">
    <property type="entry name" value="ANKYRIN REPEAT DOMAIN-CONTAINING PROTEIN 16"/>
    <property type="match status" value="1"/>
</dbReference>
<proteinExistence type="predicted"/>
<accession>A0AAD9NBZ4</accession>
<feature type="repeat" description="ANK" evidence="3">
    <location>
        <begin position="146"/>
        <end position="178"/>
    </location>
</feature>
<dbReference type="EMBL" id="JAODUP010000060">
    <property type="protein sequence ID" value="KAK2164692.1"/>
    <property type="molecule type" value="Genomic_DNA"/>
</dbReference>
<evidence type="ECO:0000313" key="5">
    <source>
        <dbReference type="Proteomes" id="UP001208570"/>
    </source>
</evidence>
<evidence type="ECO:0000256" key="2">
    <source>
        <dbReference type="ARBA" id="ARBA00023043"/>
    </source>
</evidence>
<dbReference type="Proteomes" id="UP001208570">
    <property type="component" value="Unassembled WGS sequence"/>
</dbReference>
<dbReference type="InterPro" id="IPR036770">
    <property type="entry name" value="Ankyrin_rpt-contain_sf"/>
</dbReference>
<dbReference type="PROSITE" id="PS50088">
    <property type="entry name" value="ANK_REPEAT"/>
    <property type="match status" value="3"/>
</dbReference>
<dbReference type="SUPFAM" id="SSF48403">
    <property type="entry name" value="Ankyrin repeat"/>
    <property type="match status" value="1"/>
</dbReference>
<dbReference type="AlphaFoldDB" id="A0AAD9NBZ4"/>
<keyword evidence="1" id="KW-0677">Repeat</keyword>
<dbReference type="SMART" id="SM00248">
    <property type="entry name" value="ANK"/>
    <property type="match status" value="4"/>
</dbReference>
<gene>
    <name evidence="4" type="ORF">LSH36_60g03040</name>
</gene>
<feature type="repeat" description="ANK" evidence="3">
    <location>
        <begin position="80"/>
        <end position="112"/>
    </location>
</feature>
<dbReference type="Pfam" id="PF12796">
    <property type="entry name" value="Ank_2"/>
    <property type="match status" value="1"/>
</dbReference>
<evidence type="ECO:0000256" key="1">
    <source>
        <dbReference type="ARBA" id="ARBA00022737"/>
    </source>
</evidence>
<comment type="caution">
    <text evidence="4">The sequence shown here is derived from an EMBL/GenBank/DDBJ whole genome shotgun (WGS) entry which is preliminary data.</text>
</comment>
<dbReference type="PROSITE" id="PS50297">
    <property type="entry name" value="ANK_REP_REGION"/>
    <property type="match status" value="3"/>
</dbReference>
<reference evidence="4" key="1">
    <citation type="journal article" date="2023" name="Mol. Biol. Evol.">
        <title>Third-Generation Sequencing Reveals the Adaptive Role of the Epigenome in Three Deep-Sea Polychaetes.</title>
        <authorList>
            <person name="Perez M."/>
            <person name="Aroh O."/>
            <person name="Sun Y."/>
            <person name="Lan Y."/>
            <person name="Juniper S.K."/>
            <person name="Young C.R."/>
            <person name="Angers B."/>
            <person name="Qian P.Y."/>
        </authorList>
    </citation>
    <scope>NUCLEOTIDE SEQUENCE</scope>
    <source>
        <strain evidence="4">P08H-3</strain>
    </source>
</reference>
<sequence length="210" mass="22918">MMIMDTNDDDLEVATVLAQGLGSVSESKSPTSGRQSNYSHRRNNLLFLAERLHQLAAKGELIAVKELVREDGHINELDEQSLTPLMWAAVYGQTDVVTFLVQAGANTEIYNDEGITALMLACFHGNNGVVKVLVESGVDVDQVDVEGNSALLYAVFGDQVECTRLLLEKGVDLTQRNLQGISAMDAAVKLHHRNVQKCIEAYLVRCLSGS</sequence>
<organism evidence="4 5">
    <name type="scientific">Paralvinella palmiformis</name>
    <dbReference type="NCBI Taxonomy" id="53620"/>
    <lineage>
        <taxon>Eukaryota</taxon>
        <taxon>Metazoa</taxon>
        <taxon>Spiralia</taxon>
        <taxon>Lophotrochozoa</taxon>
        <taxon>Annelida</taxon>
        <taxon>Polychaeta</taxon>
        <taxon>Sedentaria</taxon>
        <taxon>Canalipalpata</taxon>
        <taxon>Terebellida</taxon>
        <taxon>Terebelliformia</taxon>
        <taxon>Alvinellidae</taxon>
        <taxon>Paralvinella</taxon>
    </lineage>
</organism>
<evidence type="ECO:0000313" key="4">
    <source>
        <dbReference type="EMBL" id="KAK2164692.1"/>
    </source>
</evidence>
<protein>
    <submittedName>
        <fullName evidence="4">Uncharacterized protein</fullName>
    </submittedName>
</protein>
<keyword evidence="2 3" id="KW-0040">ANK repeat</keyword>